<proteinExistence type="predicted"/>
<reference evidence="1" key="1">
    <citation type="journal article" date="2020" name="Stud. Mycol.">
        <title>101 Dothideomycetes genomes: a test case for predicting lifestyles and emergence of pathogens.</title>
        <authorList>
            <person name="Haridas S."/>
            <person name="Albert R."/>
            <person name="Binder M."/>
            <person name="Bloem J."/>
            <person name="Labutti K."/>
            <person name="Salamov A."/>
            <person name="Andreopoulos B."/>
            <person name="Baker S."/>
            <person name="Barry K."/>
            <person name="Bills G."/>
            <person name="Bluhm B."/>
            <person name="Cannon C."/>
            <person name="Castanera R."/>
            <person name="Culley D."/>
            <person name="Daum C."/>
            <person name="Ezra D."/>
            <person name="Gonzalez J."/>
            <person name="Henrissat B."/>
            <person name="Kuo A."/>
            <person name="Liang C."/>
            <person name="Lipzen A."/>
            <person name="Lutzoni F."/>
            <person name="Magnuson J."/>
            <person name="Mondo S."/>
            <person name="Nolan M."/>
            <person name="Ohm R."/>
            <person name="Pangilinan J."/>
            <person name="Park H.-J."/>
            <person name="Ramirez L."/>
            <person name="Alfaro M."/>
            <person name="Sun H."/>
            <person name="Tritt A."/>
            <person name="Yoshinaga Y."/>
            <person name="Zwiers L.-H."/>
            <person name="Turgeon B."/>
            <person name="Goodwin S."/>
            <person name="Spatafora J."/>
            <person name="Crous P."/>
            <person name="Grigoriev I."/>
        </authorList>
    </citation>
    <scope>NUCLEOTIDE SEQUENCE</scope>
    <source>
        <strain evidence="1">ATCC 36951</strain>
    </source>
</reference>
<accession>A0A6A6CVM9</accession>
<dbReference type="EMBL" id="ML993587">
    <property type="protein sequence ID" value="KAF2169849.1"/>
    <property type="molecule type" value="Genomic_DNA"/>
</dbReference>
<protein>
    <recommendedName>
        <fullName evidence="3">SnoaL-like domain-containing protein</fullName>
    </recommendedName>
</protein>
<dbReference type="InterPro" id="IPR032710">
    <property type="entry name" value="NTF2-like_dom_sf"/>
</dbReference>
<dbReference type="Proteomes" id="UP000799537">
    <property type="component" value="Unassembled WGS sequence"/>
</dbReference>
<dbReference type="AlphaFoldDB" id="A0A6A6CVM9"/>
<dbReference type="GeneID" id="54558572"/>
<organism evidence="1 2">
    <name type="scientific">Zasmidium cellare ATCC 36951</name>
    <dbReference type="NCBI Taxonomy" id="1080233"/>
    <lineage>
        <taxon>Eukaryota</taxon>
        <taxon>Fungi</taxon>
        <taxon>Dikarya</taxon>
        <taxon>Ascomycota</taxon>
        <taxon>Pezizomycotina</taxon>
        <taxon>Dothideomycetes</taxon>
        <taxon>Dothideomycetidae</taxon>
        <taxon>Mycosphaerellales</taxon>
        <taxon>Mycosphaerellaceae</taxon>
        <taxon>Zasmidium</taxon>
    </lineage>
</organism>
<evidence type="ECO:0008006" key="3">
    <source>
        <dbReference type="Google" id="ProtNLM"/>
    </source>
</evidence>
<gene>
    <name evidence="1" type="ORF">M409DRAFT_20263</name>
</gene>
<evidence type="ECO:0000313" key="1">
    <source>
        <dbReference type="EMBL" id="KAF2169849.1"/>
    </source>
</evidence>
<keyword evidence="2" id="KW-1185">Reference proteome</keyword>
<dbReference type="OrthoDB" id="9983368at2759"/>
<dbReference type="Gene3D" id="3.10.450.50">
    <property type="match status" value="1"/>
</dbReference>
<evidence type="ECO:0000313" key="2">
    <source>
        <dbReference type="Proteomes" id="UP000799537"/>
    </source>
</evidence>
<sequence>MSTDQKRQEVATWLQSWYDVADKCVPPNSVKFFAEDCVVRFNNAPPVHGVPNAQKEFESIAPIIAWMKHESLDFDIVDNKIYNECNVTYVLKGDPEEKQITMHRFNFYERNAEGKITKWTAYFDSSPMKERMAKIKPGSRVY</sequence>
<name>A0A6A6CVM9_ZASCE</name>
<dbReference type="RefSeq" id="XP_033670738.1">
    <property type="nucleotide sequence ID" value="XM_033805300.1"/>
</dbReference>
<dbReference type="SUPFAM" id="SSF54427">
    <property type="entry name" value="NTF2-like"/>
    <property type="match status" value="1"/>
</dbReference>